<dbReference type="Pfam" id="PF03969">
    <property type="entry name" value="AFG1_ATPase"/>
    <property type="match status" value="1"/>
</dbReference>
<dbReference type="InterPro" id="IPR005654">
    <property type="entry name" value="ATPase_AFG1-like"/>
</dbReference>
<keyword evidence="1 3" id="KW-0547">Nucleotide-binding</keyword>
<dbReference type="AlphaFoldDB" id="A0A8I1W933"/>
<protein>
    <recommendedName>
        <fullName evidence="3">Cell division protein ZapE</fullName>
    </recommendedName>
    <alternativeName>
        <fullName evidence="3">Z ring-associated protein ZapE</fullName>
    </alternativeName>
</protein>
<keyword evidence="3" id="KW-0132">Cell division</keyword>
<keyword evidence="2 3" id="KW-0067">ATP-binding</keyword>
<dbReference type="NCBIfam" id="NF040713">
    <property type="entry name" value="ZapE"/>
    <property type="match status" value="1"/>
</dbReference>
<sequence length="380" mass="43822">MDVTKPSALFQQALTRHHYQADSAQLQAIAALDRLFMQLQQRQHHPVHPERISWLRRWLPGRGQHSVPVVNRLRGVYLWGGVGRGKTWLMDVFYQALPGERKLRQHFHRFMYDLHHELTLKKGQEDPLHKIAQSLAARYDVICFDECMVTDITDAMLLGRLFTYLFAEGVVLVTTSNVAPDDLYRNGLQRARFLPAIAQIKQHCEVLNVDAGLDYRLRTLQQASIYHWPLSHNASAQMQQCFTQLTGESALVSEHSLHVLHIHHRPLPVLAAQAGVVMVEFAELCQKARSPADYIELARQFHTVLLVNVRTMNSEQEDTARRFLALVDEFYAHRVKLIISAETAQNQLYQGNLLTFEYQRCYSRLQEMQSLDYLAQPHGV</sequence>
<dbReference type="EMBL" id="JAFNAA010000006">
    <property type="protein sequence ID" value="MBO1108004.1"/>
    <property type="molecule type" value="Genomic_DNA"/>
</dbReference>
<accession>A0A8I1W933</accession>
<name>A0A8I1W933_PLESH</name>
<dbReference type="GO" id="GO:0005737">
    <property type="term" value="C:cytoplasm"/>
    <property type="evidence" value="ECO:0007669"/>
    <property type="project" value="UniProtKB-SubCell"/>
</dbReference>
<comment type="subcellular location">
    <subcellularLocation>
        <location evidence="3">Cytoplasm</location>
    </subcellularLocation>
</comment>
<dbReference type="Proteomes" id="UP000664658">
    <property type="component" value="Unassembled WGS sequence"/>
</dbReference>
<comment type="similarity">
    <text evidence="3">Belongs to the AFG1 ATPase family. ZapE subfamily.</text>
</comment>
<dbReference type="GO" id="GO:0051301">
    <property type="term" value="P:cell division"/>
    <property type="evidence" value="ECO:0007669"/>
    <property type="project" value="UniProtKB-UniRule"/>
</dbReference>
<dbReference type="InterPro" id="IPR027417">
    <property type="entry name" value="P-loop_NTPase"/>
</dbReference>
<dbReference type="GO" id="GO:0005524">
    <property type="term" value="F:ATP binding"/>
    <property type="evidence" value="ECO:0007669"/>
    <property type="project" value="UniProtKB-UniRule"/>
</dbReference>
<dbReference type="RefSeq" id="WP_207541919.1">
    <property type="nucleotide sequence ID" value="NZ_JAFNAA010000006.1"/>
</dbReference>
<evidence type="ECO:0000256" key="3">
    <source>
        <dbReference type="HAMAP-Rule" id="MF_01919"/>
    </source>
</evidence>
<evidence type="ECO:0000313" key="4">
    <source>
        <dbReference type="EMBL" id="MBO1108004.1"/>
    </source>
</evidence>
<evidence type="ECO:0000313" key="5">
    <source>
        <dbReference type="Proteomes" id="UP000664658"/>
    </source>
</evidence>
<dbReference type="SUPFAM" id="SSF52540">
    <property type="entry name" value="P-loop containing nucleoside triphosphate hydrolases"/>
    <property type="match status" value="1"/>
</dbReference>
<keyword evidence="3" id="KW-0131">Cell cycle</keyword>
<feature type="binding site" evidence="3">
    <location>
        <begin position="80"/>
        <end position="87"/>
    </location>
    <ligand>
        <name>ATP</name>
        <dbReference type="ChEBI" id="CHEBI:30616"/>
    </ligand>
</feature>
<dbReference type="GO" id="GO:0032153">
    <property type="term" value="C:cell division site"/>
    <property type="evidence" value="ECO:0007669"/>
    <property type="project" value="TreeGrafter"/>
</dbReference>
<dbReference type="InterPro" id="IPR030870">
    <property type="entry name" value="ZapE"/>
</dbReference>
<evidence type="ECO:0000256" key="1">
    <source>
        <dbReference type="ARBA" id="ARBA00022741"/>
    </source>
</evidence>
<gene>
    <name evidence="3" type="primary">zapE</name>
    <name evidence="4" type="ORF">J2R62_07180</name>
</gene>
<comment type="function">
    <text evidence="3">Reduces the stability of FtsZ polymers in the presence of ATP.</text>
</comment>
<organism evidence="4 5">
    <name type="scientific">Plesiomonas shigelloides</name>
    <name type="common">Aeromonas shigelloides</name>
    <dbReference type="NCBI Taxonomy" id="703"/>
    <lineage>
        <taxon>Bacteria</taxon>
        <taxon>Pseudomonadati</taxon>
        <taxon>Pseudomonadota</taxon>
        <taxon>Gammaproteobacteria</taxon>
        <taxon>Enterobacterales</taxon>
        <taxon>Enterobacteriaceae</taxon>
        <taxon>Plesiomonas</taxon>
    </lineage>
</organism>
<dbReference type="HAMAP" id="MF_01919">
    <property type="entry name" value="ZapE"/>
    <property type="match status" value="1"/>
</dbReference>
<comment type="subunit">
    <text evidence="3">Interacts with FtsZ.</text>
</comment>
<dbReference type="PANTHER" id="PTHR12169">
    <property type="entry name" value="ATPASE N2B"/>
    <property type="match status" value="1"/>
</dbReference>
<reference evidence="4" key="1">
    <citation type="submission" date="2021-03" db="EMBL/GenBank/DDBJ databases">
        <title>Plesiomonas shigelloides zfcc0051, isolated from zebrafish feces.</title>
        <authorList>
            <person name="Vanderhoek Z."/>
            <person name="Gaulke C."/>
        </authorList>
    </citation>
    <scope>NUCLEOTIDE SEQUENCE</scope>
    <source>
        <strain evidence="4">Zfcc0051</strain>
    </source>
</reference>
<dbReference type="Gene3D" id="3.40.50.300">
    <property type="entry name" value="P-loop containing nucleotide triphosphate hydrolases"/>
    <property type="match status" value="1"/>
</dbReference>
<dbReference type="GO" id="GO:0016887">
    <property type="term" value="F:ATP hydrolysis activity"/>
    <property type="evidence" value="ECO:0007669"/>
    <property type="project" value="UniProtKB-UniRule"/>
</dbReference>
<comment type="caution">
    <text evidence="4">The sequence shown here is derived from an EMBL/GenBank/DDBJ whole genome shotgun (WGS) entry which is preliminary data.</text>
</comment>
<dbReference type="PANTHER" id="PTHR12169:SF6">
    <property type="entry name" value="AFG1-LIKE ATPASE"/>
    <property type="match status" value="1"/>
</dbReference>
<keyword evidence="3" id="KW-0963">Cytoplasm</keyword>
<evidence type="ECO:0000256" key="2">
    <source>
        <dbReference type="ARBA" id="ARBA00022840"/>
    </source>
</evidence>
<proteinExistence type="inferred from homology"/>
<keyword evidence="3" id="KW-0378">Hydrolase</keyword>